<name>A0A1G9IZZ3_9FIRM</name>
<dbReference type="InterPro" id="IPR025874">
    <property type="entry name" value="DZR"/>
</dbReference>
<dbReference type="Proteomes" id="UP000199068">
    <property type="component" value="Unassembled WGS sequence"/>
</dbReference>
<dbReference type="AlphaFoldDB" id="A0A1G9IZZ3"/>
<dbReference type="Pfam" id="PF12773">
    <property type="entry name" value="DZR"/>
    <property type="match status" value="1"/>
</dbReference>
<keyword evidence="3" id="KW-1185">Reference proteome</keyword>
<dbReference type="STRING" id="1121325.SAMN04515677_101447"/>
<evidence type="ECO:0000313" key="3">
    <source>
        <dbReference type="Proteomes" id="UP000199068"/>
    </source>
</evidence>
<reference evidence="2 3" key="1">
    <citation type="submission" date="2016-10" db="EMBL/GenBank/DDBJ databases">
        <authorList>
            <person name="de Groot N.N."/>
        </authorList>
    </citation>
    <scope>NUCLEOTIDE SEQUENCE [LARGE SCALE GENOMIC DNA]</scope>
    <source>
        <strain evidence="2 3">DSM 797</strain>
    </source>
</reference>
<dbReference type="EMBL" id="FNGW01000001">
    <property type="protein sequence ID" value="SDL30665.1"/>
    <property type="molecule type" value="Genomic_DNA"/>
</dbReference>
<organism evidence="2 3">
    <name type="scientific">Romboutsia lituseburensis DSM 797</name>
    <dbReference type="NCBI Taxonomy" id="1121325"/>
    <lineage>
        <taxon>Bacteria</taxon>
        <taxon>Bacillati</taxon>
        <taxon>Bacillota</taxon>
        <taxon>Clostridia</taxon>
        <taxon>Peptostreptococcales</taxon>
        <taxon>Peptostreptococcaceae</taxon>
        <taxon>Romboutsia</taxon>
    </lineage>
</organism>
<proteinExistence type="predicted"/>
<evidence type="ECO:0000259" key="1">
    <source>
        <dbReference type="Pfam" id="PF12773"/>
    </source>
</evidence>
<dbReference type="RefSeq" id="WP_092722419.1">
    <property type="nucleotide sequence ID" value="NZ_FNGW01000001.1"/>
</dbReference>
<gene>
    <name evidence="2" type="ORF">SAMN04515677_101447</name>
</gene>
<evidence type="ECO:0000313" key="2">
    <source>
        <dbReference type="EMBL" id="SDL30665.1"/>
    </source>
</evidence>
<feature type="domain" description="DZANK-type" evidence="1">
    <location>
        <begin position="104"/>
        <end position="154"/>
    </location>
</feature>
<accession>A0A1G9IZZ3</accession>
<sequence>MSNLREKFDKRFARVQDGIDKGREKIEIVKEKSTLSDEMDDYQLKKTNLLLEMGELLYTKLRNNTIIDNDFDDYKNQIIDIDKNIYDISMKIKEIESLKNDTTCECGSVLNQNAKFCGECGKKIEIEEIQVKYIICNNCDSEVDLESKYCSCCGFKLDNNL</sequence>
<protein>
    <submittedName>
        <fullName evidence="2">Double zinc ribbon</fullName>
    </submittedName>
</protein>